<reference evidence="1 2" key="1">
    <citation type="submission" date="2017-11" db="EMBL/GenBank/DDBJ databases">
        <title>De-novo sequencing of pomegranate (Punica granatum L.) genome.</title>
        <authorList>
            <person name="Akparov Z."/>
            <person name="Amiraslanov A."/>
            <person name="Hajiyeva S."/>
            <person name="Abbasov M."/>
            <person name="Kaur K."/>
            <person name="Hamwieh A."/>
            <person name="Solovyev V."/>
            <person name="Salamov A."/>
            <person name="Braich B."/>
            <person name="Kosarev P."/>
            <person name="Mahmoud A."/>
            <person name="Hajiyev E."/>
            <person name="Babayeva S."/>
            <person name="Izzatullayeva V."/>
            <person name="Mammadov A."/>
            <person name="Mammadov A."/>
            <person name="Sharifova S."/>
            <person name="Ojaghi J."/>
            <person name="Eynullazada K."/>
            <person name="Bayramov B."/>
            <person name="Abdulazimova A."/>
            <person name="Shahmuradov I."/>
        </authorList>
    </citation>
    <scope>NUCLEOTIDE SEQUENCE [LARGE SCALE GENOMIC DNA]</scope>
    <source>
        <strain evidence="2">cv. AG2017</strain>
        <tissue evidence="1">Leaf</tissue>
    </source>
</reference>
<proteinExistence type="predicted"/>
<gene>
    <name evidence="1" type="ORF">CRG98_013126</name>
</gene>
<comment type="caution">
    <text evidence="1">The sequence shown here is derived from an EMBL/GenBank/DDBJ whole genome shotgun (WGS) entry which is preliminary data.</text>
</comment>
<dbReference type="Proteomes" id="UP000233551">
    <property type="component" value="Unassembled WGS sequence"/>
</dbReference>
<protein>
    <submittedName>
        <fullName evidence="1">Uncharacterized protein</fullName>
    </submittedName>
</protein>
<dbReference type="AlphaFoldDB" id="A0A2I0KDZ3"/>
<dbReference type="EMBL" id="PGOL01000674">
    <property type="protein sequence ID" value="PKI66470.1"/>
    <property type="molecule type" value="Genomic_DNA"/>
</dbReference>
<organism evidence="1 2">
    <name type="scientific">Punica granatum</name>
    <name type="common">Pomegranate</name>
    <dbReference type="NCBI Taxonomy" id="22663"/>
    <lineage>
        <taxon>Eukaryota</taxon>
        <taxon>Viridiplantae</taxon>
        <taxon>Streptophyta</taxon>
        <taxon>Embryophyta</taxon>
        <taxon>Tracheophyta</taxon>
        <taxon>Spermatophyta</taxon>
        <taxon>Magnoliopsida</taxon>
        <taxon>eudicotyledons</taxon>
        <taxon>Gunneridae</taxon>
        <taxon>Pentapetalae</taxon>
        <taxon>rosids</taxon>
        <taxon>malvids</taxon>
        <taxon>Myrtales</taxon>
        <taxon>Lythraceae</taxon>
        <taxon>Punica</taxon>
    </lineage>
</organism>
<keyword evidence="2" id="KW-1185">Reference proteome</keyword>
<evidence type="ECO:0000313" key="1">
    <source>
        <dbReference type="EMBL" id="PKI66470.1"/>
    </source>
</evidence>
<name>A0A2I0KDZ3_PUNGR</name>
<accession>A0A2I0KDZ3</accession>
<evidence type="ECO:0000313" key="2">
    <source>
        <dbReference type="Proteomes" id="UP000233551"/>
    </source>
</evidence>
<sequence length="81" mass="8687">MGRPGGHRAPPPNGTLAECIPLPYPTCAIGCCCHGIGGERVGVVTGRQRWQKSLKIPLYPIDQSKLDLAIYGSDKLDTNLN</sequence>